<dbReference type="InterPro" id="IPR029052">
    <property type="entry name" value="Metallo-depent_PP-like"/>
</dbReference>
<protein>
    <recommendedName>
        <fullName evidence="5">Calcineurin-like phosphoesterase domain-containing protein</fullName>
    </recommendedName>
</protein>
<dbReference type="Gene3D" id="3.60.21.10">
    <property type="match status" value="1"/>
</dbReference>
<name>A0A7W5G3N9_9HYPH</name>
<evidence type="ECO:0000313" key="4">
    <source>
        <dbReference type="Proteomes" id="UP000518315"/>
    </source>
</evidence>
<dbReference type="InterPro" id="IPR045533">
    <property type="entry name" value="GAAD"/>
</dbReference>
<feature type="domain" description="Calcineurin-like phosphoesterase" evidence="1">
    <location>
        <begin position="6"/>
        <end position="246"/>
    </location>
</feature>
<accession>A0A7W5G3N9</accession>
<proteinExistence type="predicted"/>
<dbReference type="Pfam" id="PF00149">
    <property type="entry name" value="Metallophos"/>
    <property type="match status" value="1"/>
</dbReference>
<gene>
    <name evidence="3" type="ORF">FHS26_006881</name>
</gene>
<sequence length="451" mass="50606">MSLTIFVHLSDIHFGQERDETVHIHDDVKQQLISDAADVVRALPGGVAHGILVTGDIAYSGTKEQYDVAGIWLDGLAGAIGCEAYRIQMIPGNHDVDRNKMSQSSGHLLGLIRNGNASDYEQILANDQDRASLFARFEAYARFCEGYDCPLDVEGRYSTNLRVELNPERALRFVRMNSSLLCTGKERHEEPELVVGARQFTVPRRNGEEVVVLLHHPLHWFKDSAEATTYLRSRARMLITGHEHDPKATVDAVEDGCDVLLLAAGATVPFKSNETYTFTYNIIEFDWDPDKDALAVTIHPRAWNPGRTCFEADEKRLGGKDPKFVLGSPNFRKGTRQPPKAEPSLLSGAITWEEPEPVVEIVAALDSETESPVPPEDEGYRFALLRFFRDLSGNERLRILAELGAFEGEDSNRVTQAVERRLFDWLIKDGRLADIERLMSEFITTRKKDIG</sequence>
<reference evidence="3 4" key="1">
    <citation type="submission" date="2020-08" db="EMBL/GenBank/DDBJ databases">
        <title>Genomic Encyclopedia of Type Strains, Phase III (KMG-III): the genomes of soil and plant-associated and newly described type strains.</title>
        <authorList>
            <person name="Whitman W."/>
        </authorList>
    </citation>
    <scope>NUCLEOTIDE SEQUENCE [LARGE SCALE GENOMIC DNA]</scope>
    <source>
        <strain evidence="3 4">CECT 4113</strain>
    </source>
</reference>
<evidence type="ECO:0000313" key="3">
    <source>
        <dbReference type="EMBL" id="MBB3139100.1"/>
    </source>
</evidence>
<dbReference type="RefSeq" id="WP_210276405.1">
    <property type="nucleotide sequence ID" value="NZ_JACHXH010000050.1"/>
</dbReference>
<evidence type="ECO:0000259" key="1">
    <source>
        <dbReference type="Pfam" id="PF00149"/>
    </source>
</evidence>
<comment type="caution">
    <text evidence="3">The sequence shown here is derived from an EMBL/GenBank/DDBJ whole genome shotgun (WGS) entry which is preliminary data.</text>
</comment>
<evidence type="ECO:0000259" key="2">
    <source>
        <dbReference type="Pfam" id="PF19976"/>
    </source>
</evidence>
<organism evidence="3 4">
    <name type="scientific">Rhizobium pisi</name>
    <dbReference type="NCBI Taxonomy" id="574561"/>
    <lineage>
        <taxon>Bacteria</taxon>
        <taxon>Pseudomonadati</taxon>
        <taxon>Pseudomonadota</taxon>
        <taxon>Alphaproteobacteria</taxon>
        <taxon>Hyphomicrobiales</taxon>
        <taxon>Rhizobiaceae</taxon>
        <taxon>Rhizobium/Agrobacterium group</taxon>
        <taxon>Rhizobium</taxon>
    </lineage>
</organism>
<dbReference type="PANTHER" id="PTHR31302">
    <property type="entry name" value="TRANSMEMBRANE PROTEIN WITH METALLOPHOSPHOESTERASE DOMAIN-RELATED"/>
    <property type="match status" value="1"/>
</dbReference>
<dbReference type="PANTHER" id="PTHR31302:SF0">
    <property type="entry name" value="TRANSMEMBRANE PROTEIN WITH METALLOPHOSPHOESTERASE DOMAIN"/>
    <property type="match status" value="1"/>
</dbReference>
<dbReference type="InterPro" id="IPR051158">
    <property type="entry name" value="Metallophosphoesterase_sf"/>
</dbReference>
<feature type="domain" description="GTPase-associated adaptor" evidence="2">
    <location>
        <begin position="380"/>
        <end position="440"/>
    </location>
</feature>
<dbReference type="GO" id="GO:0016787">
    <property type="term" value="F:hydrolase activity"/>
    <property type="evidence" value="ECO:0007669"/>
    <property type="project" value="InterPro"/>
</dbReference>
<dbReference type="EMBL" id="JACHXH010000050">
    <property type="protein sequence ID" value="MBB3139100.1"/>
    <property type="molecule type" value="Genomic_DNA"/>
</dbReference>
<dbReference type="Pfam" id="PF19976">
    <property type="entry name" value="GAAD"/>
    <property type="match status" value="1"/>
</dbReference>
<dbReference type="SUPFAM" id="SSF56300">
    <property type="entry name" value="Metallo-dependent phosphatases"/>
    <property type="match status" value="1"/>
</dbReference>
<keyword evidence="4" id="KW-1185">Reference proteome</keyword>
<dbReference type="AlphaFoldDB" id="A0A7W5G3N9"/>
<evidence type="ECO:0008006" key="5">
    <source>
        <dbReference type="Google" id="ProtNLM"/>
    </source>
</evidence>
<dbReference type="InterPro" id="IPR004843">
    <property type="entry name" value="Calcineurin-like_PHP"/>
</dbReference>
<dbReference type="Proteomes" id="UP000518315">
    <property type="component" value="Unassembled WGS sequence"/>
</dbReference>